<keyword evidence="2" id="KW-1185">Reference proteome</keyword>
<dbReference type="OrthoDB" id="3227035at2759"/>
<evidence type="ECO:0000313" key="1">
    <source>
        <dbReference type="EMBL" id="THH15450.1"/>
    </source>
</evidence>
<dbReference type="AlphaFoldDB" id="A0A4S4LYG9"/>
<reference evidence="1 2" key="1">
    <citation type="submission" date="2019-02" db="EMBL/GenBank/DDBJ databases">
        <title>Genome sequencing of the rare red list fungi Bondarzewia mesenterica.</title>
        <authorList>
            <person name="Buettner E."/>
            <person name="Kellner H."/>
        </authorList>
    </citation>
    <scope>NUCLEOTIDE SEQUENCE [LARGE SCALE GENOMIC DNA]</scope>
    <source>
        <strain evidence="1 2">DSM 108281</strain>
    </source>
</reference>
<sequence>MSNNQSKLAISAILTPKTSHVQQTHEMLAAGKAIVDAELRTLQWFGMKFNKKDDVPDRSSKLIFWHIKSRQTLEKDGVKLGIRVKISAKPESANEVRNALLRLVDDVHQEEGTPYWYAFSWPGTDTFGILDTSYDEEGRQAHLTGVGAKKLFAAIDGLITTPR</sequence>
<accession>A0A4S4LYG9</accession>
<comment type="caution">
    <text evidence="1">The sequence shown here is derived from an EMBL/GenBank/DDBJ whole genome shotgun (WGS) entry which is preliminary data.</text>
</comment>
<evidence type="ECO:0000313" key="2">
    <source>
        <dbReference type="Proteomes" id="UP000310158"/>
    </source>
</evidence>
<protein>
    <recommendedName>
        <fullName evidence="3">ABM domain-containing protein</fullName>
    </recommendedName>
</protein>
<dbReference type="Proteomes" id="UP000310158">
    <property type="component" value="Unassembled WGS sequence"/>
</dbReference>
<dbReference type="EMBL" id="SGPL01000209">
    <property type="protein sequence ID" value="THH15450.1"/>
    <property type="molecule type" value="Genomic_DNA"/>
</dbReference>
<dbReference type="InterPro" id="IPR011008">
    <property type="entry name" value="Dimeric_a/b-barrel"/>
</dbReference>
<organism evidence="1 2">
    <name type="scientific">Bondarzewia mesenterica</name>
    <dbReference type="NCBI Taxonomy" id="1095465"/>
    <lineage>
        <taxon>Eukaryota</taxon>
        <taxon>Fungi</taxon>
        <taxon>Dikarya</taxon>
        <taxon>Basidiomycota</taxon>
        <taxon>Agaricomycotina</taxon>
        <taxon>Agaricomycetes</taxon>
        <taxon>Russulales</taxon>
        <taxon>Bondarzewiaceae</taxon>
        <taxon>Bondarzewia</taxon>
    </lineage>
</organism>
<gene>
    <name evidence="1" type="ORF">EW146_g5017</name>
</gene>
<dbReference type="Gene3D" id="3.30.70.100">
    <property type="match status" value="1"/>
</dbReference>
<dbReference type="SUPFAM" id="SSF54909">
    <property type="entry name" value="Dimeric alpha+beta barrel"/>
    <property type="match status" value="1"/>
</dbReference>
<evidence type="ECO:0008006" key="3">
    <source>
        <dbReference type="Google" id="ProtNLM"/>
    </source>
</evidence>
<name>A0A4S4LYG9_9AGAM</name>
<proteinExistence type="predicted"/>